<dbReference type="Gene3D" id="2.40.440.10">
    <property type="entry name" value="L,D-transpeptidase catalytic domain-like"/>
    <property type="match status" value="1"/>
</dbReference>
<evidence type="ECO:0000256" key="6">
    <source>
        <dbReference type="ARBA" id="ARBA00022960"/>
    </source>
</evidence>
<dbReference type="SUPFAM" id="SSF141523">
    <property type="entry name" value="L,D-transpeptidase catalytic domain-like"/>
    <property type="match status" value="1"/>
</dbReference>
<dbReference type="PANTHER" id="PTHR30582:SF24">
    <property type="entry name" value="L,D-TRANSPEPTIDASE ERFK_SRFK-RELATED"/>
    <property type="match status" value="1"/>
</dbReference>
<keyword evidence="13" id="KW-1185">Reference proteome</keyword>
<comment type="caution">
    <text evidence="12">The sequence shown here is derived from an EMBL/GenBank/DDBJ whole genome shotgun (WGS) entry which is preliminary data.</text>
</comment>
<dbReference type="UniPathway" id="UPA00219"/>
<dbReference type="RefSeq" id="WP_246392633.1">
    <property type="nucleotide sequence ID" value="NZ_JACIEK010000001.1"/>
</dbReference>
<evidence type="ECO:0000313" key="13">
    <source>
        <dbReference type="Proteomes" id="UP000542776"/>
    </source>
</evidence>
<evidence type="ECO:0000256" key="10">
    <source>
        <dbReference type="SAM" id="SignalP"/>
    </source>
</evidence>
<gene>
    <name evidence="12" type="ORF">GGR04_000476</name>
</gene>
<feature type="signal peptide" evidence="10">
    <location>
        <begin position="1"/>
        <end position="19"/>
    </location>
</feature>
<evidence type="ECO:0000256" key="5">
    <source>
        <dbReference type="ARBA" id="ARBA00022801"/>
    </source>
</evidence>
<keyword evidence="4" id="KW-0808">Transferase</keyword>
<dbReference type="GO" id="GO:0071555">
    <property type="term" value="P:cell wall organization"/>
    <property type="evidence" value="ECO:0007669"/>
    <property type="project" value="UniProtKB-UniRule"/>
</dbReference>
<comment type="pathway">
    <text evidence="1 9">Cell wall biogenesis; peptidoglycan biosynthesis.</text>
</comment>
<evidence type="ECO:0000256" key="7">
    <source>
        <dbReference type="ARBA" id="ARBA00022984"/>
    </source>
</evidence>
<comment type="similarity">
    <text evidence="2">Belongs to the YkuD family.</text>
</comment>
<dbReference type="GO" id="GO:0016757">
    <property type="term" value="F:glycosyltransferase activity"/>
    <property type="evidence" value="ECO:0007669"/>
    <property type="project" value="UniProtKB-KW"/>
</dbReference>
<keyword evidence="8 9" id="KW-0961">Cell wall biogenesis/degradation</keyword>
<protein>
    <submittedName>
        <fullName evidence="12">Lipoprotein-anchoring transpeptidase ErfK/SrfK</fullName>
    </submittedName>
</protein>
<dbReference type="Pfam" id="PF03734">
    <property type="entry name" value="YkuD"/>
    <property type="match status" value="1"/>
</dbReference>
<dbReference type="AlphaFoldDB" id="A0A7W6E8F5"/>
<evidence type="ECO:0000259" key="11">
    <source>
        <dbReference type="PROSITE" id="PS52029"/>
    </source>
</evidence>
<evidence type="ECO:0000256" key="3">
    <source>
        <dbReference type="ARBA" id="ARBA00022676"/>
    </source>
</evidence>
<keyword evidence="10" id="KW-0732">Signal</keyword>
<keyword evidence="12" id="KW-0449">Lipoprotein</keyword>
<name>A0A7W6E8F5_9HYPH</name>
<dbReference type="GO" id="GO:0008360">
    <property type="term" value="P:regulation of cell shape"/>
    <property type="evidence" value="ECO:0007669"/>
    <property type="project" value="UniProtKB-UniRule"/>
</dbReference>
<dbReference type="InterPro" id="IPR005490">
    <property type="entry name" value="LD_TPept_cat_dom"/>
</dbReference>
<organism evidence="12 13">
    <name type="scientific">Aureimonas pseudogalii</name>
    <dbReference type="NCBI Taxonomy" id="1744844"/>
    <lineage>
        <taxon>Bacteria</taxon>
        <taxon>Pseudomonadati</taxon>
        <taxon>Pseudomonadota</taxon>
        <taxon>Alphaproteobacteria</taxon>
        <taxon>Hyphomicrobiales</taxon>
        <taxon>Aurantimonadaceae</taxon>
        <taxon>Aureimonas</taxon>
    </lineage>
</organism>
<dbReference type="InterPro" id="IPR050979">
    <property type="entry name" value="LD-transpeptidase"/>
</dbReference>
<dbReference type="GO" id="GO:0005576">
    <property type="term" value="C:extracellular region"/>
    <property type="evidence" value="ECO:0007669"/>
    <property type="project" value="TreeGrafter"/>
</dbReference>
<feature type="chain" id="PRO_5030568235" evidence="10">
    <location>
        <begin position="20"/>
        <end position="248"/>
    </location>
</feature>
<proteinExistence type="inferred from homology"/>
<sequence>MKQLLALSLLAGLASGAMLQGAAAEARYYDHSRNQWVVGSDRATVQTQRMTRQTQVARKVDPRFLRQSVRLSTKEKPGTIIIDTDKKFLYLVEAGGTATRYGVGVGKEGFAWGGTMKVARKAEWPGWTPPAEMVRRERAKGRILPAYMEGGPENPLGARAMYLYRDGRDSMFRIHGTNQPWTIGLNMSSGCIRMMNQDVTDLYDRVTPGTKVIVLAPGAANRDAVYAETGTMRRAGERPNLLAAIFGG</sequence>
<evidence type="ECO:0000256" key="4">
    <source>
        <dbReference type="ARBA" id="ARBA00022679"/>
    </source>
</evidence>
<dbReference type="EMBL" id="JACIEK010000001">
    <property type="protein sequence ID" value="MBB3996655.1"/>
    <property type="molecule type" value="Genomic_DNA"/>
</dbReference>
<dbReference type="GO" id="GO:0018104">
    <property type="term" value="P:peptidoglycan-protein cross-linking"/>
    <property type="evidence" value="ECO:0007669"/>
    <property type="project" value="TreeGrafter"/>
</dbReference>
<feature type="active site" description="Proton donor/acceptor" evidence="9">
    <location>
        <position position="175"/>
    </location>
</feature>
<dbReference type="FunFam" id="2.40.440.10:FF:000002">
    <property type="entry name" value="L,D-transpeptidase ErfK/SrfK"/>
    <property type="match status" value="1"/>
</dbReference>
<dbReference type="InterPro" id="IPR038063">
    <property type="entry name" value="Transpep_catalytic_dom"/>
</dbReference>
<evidence type="ECO:0000256" key="1">
    <source>
        <dbReference type="ARBA" id="ARBA00004752"/>
    </source>
</evidence>
<evidence type="ECO:0000256" key="2">
    <source>
        <dbReference type="ARBA" id="ARBA00005992"/>
    </source>
</evidence>
<keyword evidence="7 9" id="KW-0573">Peptidoglycan synthesis</keyword>
<accession>A0A7W6E8F5</accession>
<dbReference type="Proteomes" id="UP000542776">
    <property type="component" value="Unassembled WGS sequence"/>
</dbReference>
<dbReference type="PANTHER" id="PTHR30582">
    <property type="entry name" value="L,D-TRANSPEPTIDASE"/>
    <property type="match status" value="1"/>
</dbReference>
<evidence type="ECO:0000313" key="12">
    <source>
        <dbReference type="EMBL" id="MBB3996655.1"/>
    </source>
</evidence>
<evidence type="ECO:0000256" key="9">
    <source>
        <dbReference type="PROSITE-ProRule" id="PRU01373"/>
    </source>
</evidence>
<dbReference type="PROSITE" id="PS52029">
    <property type="entry name" value="LD_TPASE"/>
    <property type="match status" value="1"/>
</dbReference>
<dbReference type="GO" id="GO:0071972">
    <property type="term" value="F:peptidoglycan L,D-transpeptidase activity"/>
    <property type="evidence" value="ECO:0007669"/>
    <property type="project" value="TreeGrafter"/>
</dbReference>
<feature type="active site" description="Nucleophile" evidence="9">
    <location>
        <position position="191"/>
    </location>
</feature>
<feature type="domain" description="L,D-TPase catalytic" evidence="11">
    <location>
        <begin position="78"/>
        <end position="215"/>
    </location>
</feature>
<keyword evidence="5" id="KW-0378">Hydrolase</keyword>
<reference evidence="12 13" key="1">
    <citation type="submission" date="2020-08" db="EMBL/GenBank/DDBJ databases">
        <title>Genomic Encyclopedia of Type Strains, Phase IV (KMG-IV): sequencing the most valuable type-strain genomes for metagenomic binning, comparative biology and taxonomic classification.</title>
        <authorList>
            <person name="Goeker M."/>
        </authorList>
    </citation>
    <scope>NUCLEOTIDE SEQUENCE [LARGE SCALE GENOMIC DNA]</scope>
    <source>
        <strain evidence="12 13">DSM 102238</strain>
    </source>
</reference>
<keyword evidence="3" id="KW-0328">Glycosyltransferase</keyword>
<evidence type="ECO:0000256" key="8">
    <source>
        <dbReference type="ARBA" id="ARBA00023316"/>
    </source>
</evidence>
<dbReference type="CDD" id="cd16913">
    <property type="entry name" value="YkuD_like"/>
    <property type="match status" value="1"/>
</dbReference>
<keyword evidence="6 9" id="KW-0133">Cell shape</keyword>